<proteinExistence type="predicted"/>
<dbReference type="Proteomes" id="UP000234681">
    <property type="component" value="Chromosome 1"/>
</dbReference>
<organism evidence="1 2">
    <name type="scientific">Rattus norvegicus</name>
    <name type="common">Rat</name>
    <dbReference type="NCBI Taxonomy" id="10116"/>
    <lineage>
        <taxon>Eukaryota</taxon>
        <taxon>Metazoa</taxon>
        <taxon>Chordata</taxon>
        <taxon>Craniata</taxon>
        <taxon>Vertebrata</taxon>
        <taxon>Euteleostomi</taxon>
        <taxon>Mammalia</taxon>
        <taxon>Eutheria</taxon>
        <taxon>Euarchontoglires</taxon>
        <taxon>Glires</taxon>
        <taxon>Rodentia</taxon>
        <taxon>Myomorpha</taxon>
        <taxon>Muroidea</taxon>
        <taxon>Muridae</taxon>
        <taxon>Murinae</taxon>
        <taxon>Rattus</taxon>
    </lineage>
</organism>
<evidence type="ECO:0000313" key="2">
    <source>
        <dbReference type="Proteomes" id="UP000234681"/>
    </source>
</evidence>
<gene>
    <name evidence="1" type="ORF">rCG_48631</name>
</gene>
<dbReference type="EMBL" id="CH473953">
    <property type="protein sequence ID" value="EDM13013.1"/>
    <property type="molecule type" value="Genomic_DNA"/>
</dbReference>
<reference evidence="2" key="1">
    <citation type="submission" date="2005-09" db="EMBL/GenBank/DDBJ databases">
        <authorList>
            <person name="Mural R.J."/>
            <person name="Li P.W."/>
            <person name="Adams M.D."/>
            <person name="Amanatides P.G."/>
            <person name="Baden-Tillson H."/>
            <person name="Barnstead M."/>
            <person name="Chin S.H."/>
            <person name="Dew I."/>
            <person name="Evans C.A."/>
            <person name="Ferriera S."/>
            <person name="Flanigan M."/>
            <person name="Fosler C."/>
            <person name="Glodek A."/>
            <person name="Gu Z."/>
            <person name="Holt R.A."/>
            <person name="Jennings D."/>
            <person name="Kraft C.L."/>
            <person name="Lu F."/>
            <person name="Nguyen T."/>
            <person name="Nusskern D.R."/>
            <person name="Pfannkoch C.M."/>
            <person name="Sitter C."/>
            <person name="Sutton G.G."/>
            <person name="Venter J.C."/>
            <person name="Wang Z."/>
            <person name="Woodage T."/>
            <person name="Zheng X.H."/>
            <person name="Zhong F."/>
        </authorList>
    </citation>
    <scope>NUCLEOTIDE SEQUENCE [LARGE SCALE GENOMIC DNA]</scope>
    <source>
        <strain>BN</strain>
        <strain evidence="2">Sprague-Dawley</strain>
    </source>
</reference>
<accession>A6I0N2</accession>
<evidence type="ECO:0000313" key="1">
    <source>
        <dbReference type="EMBL" id="EDM13013.1"/>
    </source>
</evidence>
<name>A6I0N2_RAT</name>
<dbReference type="AlphaFoldDB" id="A6I0N2"/>
<sequence length="83" mass="8906">MVLPTVGLILPHQSLVKTVSHGQFLSSDFFFSANNCSERKAVEGDPFGPRILSCCPEKGGLGIISGAHYWVVLSPCENCARNA</sequence>
<protein>
    <submittedName>
        <fullName evidence="1">RCG48631</fullName>
    </submittedName>
</protein>